<feature type="signal peptide" evidence="1">
    <location>
        <begin position="1"/>
        <end position="15"/>
    </location>
</feature>
<evidence type="ECO:0008006" key="4">
    <source>
        <dbReference type="Google" id="ProtNLM"/>
    </source>
</evidence>
<feature type="non-terminal residue" evidence="2">
    <location>
        <position position="1"/>
    </location>
</feature>
<feature type="chain" id="PRO_5041263429" description="SXP/RAL-2 family protein Ani s 5-like cation-binding domain-containing protein" evidence="1">
    <location>
        <begin position="16"/>
        <end position="150"/>
    </location>
</feature>
<comment type="caution">
    <text evidence="2">The sequence shown here is derived from an EMBL/GenBank/DDBJ whole genome shotgun (WGS) entry which is preliminary data.</text>
</comment>
<organism evidence="2 3">
    <name type="scientific">Mesorhabditis spiculigera</name>
    <dbReference type="NCBI Taxonomy" id="96644"/>
    <lineage>
        <taxon>Eukaryota</taxon>
        <taxon>Metazoa</taxon>
        <taxon>Ecdysozoa</taxon>
        <taxon>Nematoda</taxon>
        <taxon>Chromadorea</taxon>
        <taxon>Rhabditida</taxon>
        <taxon>Rhabditina</taxon>
        <taxon>Rhabditomorpha</taxon>
        <taxon>Rhabditoidea</taxon>
        <taxon>Rhabditidae</taxon>
        <taxon>Mesorhabditinae</taxon>
        <taxon>Mesorhabditis</taxon>
    </lineage>
</organism>
<keyword evidence="1" id="KW-0732">Signal</keyword>
<evidence type="ECO:0000313" key="3">
    <source>
        <dbReference type="Proteomes" id="UP001177023"/>
    </source>
</evidence>
<protein>
    <recommendedName>
        <fullName evidence="4">SXP/RAL-2 family protein Ani s 5-like cation-binding domain-containing protein</fullName>
    </recommendedName>
</protein>
<dbReference type="AlphaFoldDB" id="A0AA36GDP9"/>
<accession>A0AA36GDP9</accession>
<sequence>MFIYILAGLLALSNAHRFVAPFLDDVSEAGRKEFRDIISDQQLSREERDAKVATWLDKQSQETKAEFLKFREFRNNQIRRQDEYQEALKALPQQVQAAVREVKQVQHRHDLATKEKQAQIAEILGKLSDDEKEQWDRFNDWAEALFAKKQ</sequence>
<keyword evidence="3" id="KW-1185">Reference proteome</keyword>
<evidence type="ECO:0000256" key="1">
    <source>
        <dbReference type="SAM" id="SignalP"/>
    </source>
</evidence>
<evidence type="ECO:0000313" key="2">
    <source>
        <dbReference type="EMBL" id="CAJ0587240.1"/>
    </source>
</evidence>
<gene>
    <name evidence="2" type="ORF">MSPICULIGERA_LOCUS25217</name>
</gene>
<proteinExistence type="predicted"/>
<name>A0AA36GDP9_9BILA</name>
<dbReference type="Proteomes" id="UP001177023">
    <property type="component" value="Unassembled WGS sequence"/>
</dbReference>
<reference evidence="2" key="1">
    <citation type="submission" date="2023-06" db="EMBL/GenBank/DDBJ databases">
        <authorList>
            <person name="Delattre M."/>
        </authorList>
    </citation>
    <scope>NUCLEOTIDE SEQUENCE</scope>
    <source>
        <strain evidence="2">AF72</strain>
    </source>
</reference>
<dbReference type="EMBL" id="CATQJA010002709">
    <property type="protein sequence ID" value="CAJ0587240.1"/>
    <property type="molecule type" value="Genomic_DNA"/>
</dbReference>